<dbReference type="InterPro" id="IPR010642">
    <property type="entry name" value="Invasion_prot_B"/>
</dbReference>
<dbReference type="STRING" id="989403.SAMN05421798_102115"/>
<dbReference type="AlphaFoldDB" id="A0A165X3I5"/>
<protein>
    <recommendedName>
        <fullName evidence="4">Invasion associated locus B (IalB) protein</fullName>
    </recommendedName>
</protein>
<gene>
    <name evidence="2" type="ORF">PsAD2_03186</name>
</gene>
<evidence type="ECO:0000313" key="3">
    <source>
        <dbReference type="Proteomes" id="UP000076577"/>
    </source>
</evidence>
<dbReference type="InterPro" id="IPR038696">
    <property type="entry name" value="IalB_sf"/>
</dbReference>
<organism evidence="2 3">
    <name type="scientific">Pseudovibrio axinellae</name>
    <dbReference type="NCBI Taxonomy" id="989403"/>
    <lineage>
        <taxon>Bacteria</taxon>
        <taxon>Pseudomonadati</taxon>
        <taxon>Pseudomonadota</taxon>
        <taxon>Alphaproteobacteria</taxon>
        <taxon>Hyphomicrobiales</taxon>
        <taxon>Stappiaceae</taxon>
        <taxon>Pseudovibrio</taxon>
    </lineage>
</organism>
<keyword evidence="1" id="KW-0732">Signal</keyword>
<dbReference type="PATRIC" id="fig|989403.3.peg.3414"/>
<dbReference type="Gene3D" id="2.60.40.1880">
    <property type="entry name" value="Invasion associated locus B (IalB) protein"/>
    <property type="match status" value="1"/>
</dbReference>
<evidence type="ECO:0000256" key="1">
    <source>
        <dbReference type="SAM" id="SignalP"/>
    </source>
</evidence>
<name>A0A165X3I5_9HYPH</name>
<keyword evidence="3" id="KW-1185">Reference proteome</keyword>
<reference evidence="2 3" key="1">
    <citation type="journal article" date="2016" name="Front. Microbiol.">
        <title>Comparative Genomic Analysis Reveals a Diverse Repertoire of Genes Involved in Prokaryote-Eukaryote Interactions within the Pseudovibrio Genus.</title>
        <authorList>
            <person name="Romano S."/>
            <person name="Fernandez-Guerra A."/>
            <person name="Reen F.J."/>
            <person name="Glockner F.O."/>
            <person name="Crowley S.P."/>
            <person name="O'Sullivan O."/>
            <person name="Cotter P.D."/>
            <person name="Adams C."/>
            <person name="Dobson A.D."/>
            <person name="O'Gara F."/>
        </authorList>
    </citation>
    <scope>NUCLEOTIDE SEQUENCE [LARGE SCALE GENOMIC DNA]</scope>
    <source>
        <strain evidence="2 3">Ad2</strain>
    </source>
</reference>
<feature type="chain" id="PRO_5007868714" description="Invasion associated locus B (IalB) protein" evidence="1">
    <location>
        <begin position="21"/>
        <end position="169"/>
    </location>
</feature>
<sequence length="169" mass="17725">MLVRILITAILALGISGATANAQSPALLKENKDWATYAFNTQSGGKVCYAISAPTQSLPTDRNHGEVFFFVSTRPGEGVSNEPSLIVGYPFKEGSLVTANVDGQQFTMFTKGDGAWVQNAAEEKRLVDAMKAGSSMSLSGESARGTKTSYKFSLSGITAAVGDASSACR</sequence>
<evidence type="ECO:0008006" key="4">
    <source>
        <dbReference type="Google" id="ProtNLM"/>
    </source>
</evidence>
<dbReference type="Proteomes" id="UP000076577">
    <property type="component" value="Unassembled WGS sequence"/>
</dbReference>
<dbReference type="Pfam" id="PF06776">
    <property type="entry name" value="IalB"/>
    <property type="match status" value="1"/>
</dbReference>
<evidence type="ECO:0000313" key="2">
    <source>
        <dbReference type="EMBL" id="KZL17317.1"/>
    </source>
</evidence>
<accession>A0A165X3I5</accession>
<dbReference type="RefSeq" id="WP_208979316.1">
    <property type="nucleotide sequence ID" value="NZ_FOFM01000002.1"/>
</dbReference>
<feature type="signal peptide" evidence="1">
    <location>
        <begin position="1"/>
        <end position="20"/>
    </location>
</feature>
<proteinExistence type="predicted"/>
<comment type="caution">
    <text evidence="2">The sequence shown here is derived from an EMBL/GenBank/DDBJ whole genome shotgun (WGS) entry which is preliminary data.</text>
</comment>
<dbReference type="EMBL" id="LMCB01000034">
    <property type="protein sequence ID" value="KZL17317.1"/>
    <property type="molecule type" value="Genomic_DNA"/>
</dbReference>